<evidence type="ECO:0000256" key="3">
    <source>
        <dbReference type="ARBA" id="ARBA00023125"/>
    </source>
</evidence>
<evidence type="ECO:0000256" key="2">
    <source>
        <dbReference type="ARBA" id="ARBA00023015"/>
    </source>
</evidence>
<dbReference type="EMBL" id="MU032350">
    <property type="protein sequence ID" value="KAF3762458.1"/>
    <property type="molecule type" value="Genomic_DNA"/>
</dbReference>
<name>A0A9P4XX07_CRYP1</name>
<feature type="region of interest" description="Disordered" evidence="6">
    <location>
        <begin position="173"/>
        <end position="305"/>
    </location>
</feature>
<keyword evidence="9" id="KW-1185">Reference proteome</keyword>
<evidence type="ECO:0000256" key="5">
    <source>
        <dbReference type="ARBA" id="ARBA00023242"/>
    </source>
</evidence>
<dbReference type="PANTHER" id="PTHR31845:SF10">
    <property type="entry name" value="ZN(II)2CYS6 TRANSCRIPTION FACTOR (EUROFUNG)"/>
    <property type="match status" value="1"/>
</dbReference>
<reference evidence="8" key="1">
    <citation type="journal article" date="2020" name="Phytopathology">
        <title>Genome sequence of the chestnut blight fungus Cryphonectria parasitica EP155: A fundamental resource for an archetypical invasive plant pathogen.</title>
        <authorList>
            <person name="Crouch J.A."/>
            <person name="Dawe A."/>
            <person name="Aerts A."/>
            <person name="Barry K."/>
            <person name="Churchill A.C.L."/>
            <person name="Grimwood J."/>
            <person name="Hillman B."/>
            <person name="Milgroom M.G."/>
            <person name="Pangilinan J."/>
            <person name="Smith M."/>
            <person name="Salamov A."/>
            <person name="Schmutz J."/>
            <person name="Yadav J."/>
            <person name="Grigoriev I.V."/>
            <person name="Nuss D."/>
        </authorList>
    </citation>
    <scope>NUCLEOTIDE SEQUENCE</scope>
    <source>
        <strain evidence="8">EP155</strain>
    </source>
</reference>
<feature type="region of interest" description="Disordered" evidence="6">
    <location>
        <begin position="331"/>
        <end position="360"/>
    </location>
</feature>
<dbReference type="OrthoDB" id="4150019at2759"/>
<feature type="compositionally biased region" description="Low complexity" evidence="6">
    <location>
        <begin position="87"/>
        <end position="117"/>
    </location>
</feature>
<gene>
    <name evidence="8" type="ORF">M406DRAFT_332841</name>
</gene>
<keyword evidence="5" id="KW-0539">Nucleus</keyword>
<dbReference type="PANTHER" id="PTHR31845">
    <property type="entry name" value="FINGER DOMAIN PROTEIN, PUTATIVE-RELATED"/>
    <property type="match status" value="1"/>
</dbReference>
<dbReference type="Proteomes" id="UP000803844">
    <property type="component" value="Unassembled WGS sequence"/>
</dbReference>
<feature type="region of interest" description="Disordered" evidence="6">
    <location>
        <begin position="1"/>
        <end position="30"/>
    </location>
</feature>
<comment type="caution">
    <text evidence="8">The sequence shown here is derived from an EMBL/GenBank/DDBJ whole genome shotgun (WGS) entry which is preliminary data.</text>
</comment>
<keyword evidence="3" id="KW-0238">DNA-binding</keyword>
<dbReference type="GO" id="GO:0000981">
    <property type="term" value="F:DNA-binding transcription factor activity, RNA polymerase II-specific"/>
    <property type="evidence" value="ECO:0007669"/>
    <property type="project" value="InterPro"/>
</dbReference>
<proteinExistence type="predicted"/>
<evidence type="ECO:0000256" key="1">
    <source>
        <dbReference type="ARBA" id="ARBA00004123"/>
    </source>
</evidence>
<evidence type="ECO:0000256" key="4">
    <source>
        <dbReference type="ARBA" id="ARBA00023163"/>
    </source>
</evidence>
<dbReference type="InterPro" id="IPR036864">
    <property type="entry name" value="Zn2-C6_fun-type_DNA-bd_sf"/>
</dbReference>
<dbReference type="SMART" id="SM00066">
    <property type="entry name" value="GAL4"/>
    <property type="match status" value="1"/>
</dbReference>
<dbReference type="Gene3D" id="4.10.240.10">
    <property type="entry name" value="Zn(2)-C6 fungal-type DNA-binding domain"/>
    <property type="match status" value="1"/>
</dbReference>
<feature type="compositionally biased region" description="Low complexity" evidence="6">
    <location>
        <begin position="237"/>
        <end position="254"/>
    </location>
</feature>
<dbReference type="AlphaFoldDB" id="A0A9P4XX07"/>
<feature type="compositionally biased region" description="Low complexity" evidence="6">
    <location>
        <begin position="264"/>
        <end position="274"/>
    </location>
</feature>
<comment type="subcellular location">
    <subcellularLocation>
        <location evidence="1">Nucleus</location>
    </subcellularLocation>
</comment>
<dbReference type="GeneID" id="63837914"/>
<dbReference type="InterPro" id="IPR051089">
    <property type="entry name" value="prtT"/>
</dbReference>
<organism evidence="8 9">
    <name type="scientific">Cryphonectria parasitica (strain ATCC 38755 / EP155)</name>
    <dbReference type="NCBI Taxonomy" id="660469"/>
    <lineage>
        <taxon>Eukaryota</taxon>
        <taxon>Fungi</taxon>
        <taxon>Dikarya</taxon>
        <taxon>Ascomycota</taxon>
        <taxon>Pezizomycotina</taxon>
        <taxon>Sordariomycetes</taxon>
        <taxon>Sordariomycetidae</taxon>
        <taxon>Diaporthales</taxon>
        <taxon>Cryphonectriaceae</taxon>
        <taxon>Cryphonectria-Endothia species complex</taxon>
        <taxon>Cryphonectria</taxon>
    </lineage>
</organism>
<keyword evidence="4" id="KW-0804">Transcription</keyword>
<dbReference type="InterPro" id="IPR001138">
    <property type="entry name" value="Zn2Cys6_DnaBD"/>
</dbReference>
<feature type="domain" description="Zn(2)-C6 fungal-type" evidence="7">
    <location>
        <begin position="47"/>
        <end position="79"/>
    </location>
</feature>
<feature type="region of interest" description="Disordered" evidence="6">
    <location>
        <begin position="81"/>
        <end position="132"/>
    </location>
</feature>
<accession>A0A9P4XX07</accession>
<dbReference type="GO" id="GO:0005634">
    <property type="term" value="C:nucleus"/>
    <property type="evidence" value="ECO:0007669"/>
    <property type="project" value="UniProtKB-SubCell"/>
</dbReference>
<dbReference type="SUPFAM" id="SSF57701">
    <property type="entry name" value="Zn2/Cys6 DNA-binding domain"/>
    <property type="match status" value="1"/>
</dbReference>
<evidence type="ECO:0000313" key="9">
    <source>
        <dbReference type="Proteomes" id="UP000803844"/>
    </source>
</evidence>
<dbReference type="PROSITE" id="PS00463">
    <property type="entry name" value="ZN2_CY6_FUNGAL_1"/>
    <property type="match status" value="1"/>
</dbReference>
<protein>
    <recommendedName>
        <fullName evidence="7">Zn(2)-C6 fungal-type domain-containing protein</fullName>
    </recommendedName>
</protein>
<dbReference type="PROSITE" id="PS50048">
    <property type="entry name" value="ZN2_CY6_FUNGAL_2"/>
    <property type="match status" value="1"/>
</dbReference>
<dbReference type="GO" id="GO:0008270">
    <property type="term" value="F:zinc ion binding"/>
    <property type="evidence" value="ECO:0007669"/>
    <property type="project" value="InterPro"/>
</dbReference>
<evidence type="ECO:0000259" key="7">
    <source>
        <dbReference type="PROSITE" id="PS50048"/>
    </source>
</evidence>
<keyword evidence="2" id="KW-0805">Transcription regulation</keyword>
<dbReference type="RefSeq" id="XP_040773437.1">
    <property type="nucleotide sequence ID" value="XM_040920785.1"/>
</dbReference>
<evidence type="ECO:0000313" key="8">
    <source>
        <dbReference type="EMBL" id="KAF3762458.1"/>
    </source>
</evidence>
<feature type="compositionally biased region" description="Polar residues" evidence="6">
    <location>
        <begin position="291"/>
        <end position="305"/>
    </location>
</feature>
<sequence length="360" mass="37577">MPYDLKRSGSHSTNMEMEPPTPGSDEAKMTAADKKRNKLGYHRATTACTCCRHRKIRCQPGPPGHRCKMCEKLNKECKFESVTHPVSSDSRTSSISRPSGGHRGVSGTLSSSPGVSSARLGDVHGTHHGSMTIPSVQHMGLAESSDMKMGSGSLARSAYPDFNNQGIAANWSMAGSTSGPGRGKHSSWGPYGGHESGPPALGPSAFPPYSHGHGHRHTPPSGVPGGWAESSSRNDMPWPAYAPQQAGQQQPFSPTSAYDGKTPSSSSTAAMTAAEMYPPLPNMAPEPHAGVSSSSIASATGPVSQSGGYGVWGQHGYAPVPSKSSGFTGGWYSQAESGDHGSQAPMTTALPVSDGYTYHR</sequence>
<dbReference type="GO" id="GO:0000976">
    <property type="term" value="F:transcription cis-regulatory region binding"/>
    <property type="evidence" value="ECO:0007669"/>
    <property type="project" value="TreeGrafter"/>
</dbReference>
<dbReference type="CDD" id="cd00067">
    <property type="entry name" value="GAL4"/>
    <property type="match status" value="1"/>
</dbReference>
<evidence type="ECO:0000256" key="6">
    <source>
        <dbReference type="SAM" id="MobiDB-lite"/>
    </source>
</evidence>